<evidence type="ECO:0000256" key="1">
    <source>
        <dbReference type="SAM" id="MobiDB-lite"/>
    </source>
</evidence>
<reference evidence="3" key="1">
    <citation type="submission" date="2019-12" db="EMBL/GenBank/DDBJ databases">
        <authorList>
            <person name="Scholes J."/>
        </authorList>
    </citation>
    <scope>NUCLEOTIDE SEQUENCE</scope>
</reference>
<evidence type="ECO:0000313" key="3">
    <source>
        <dbReference type="EMBL" id="CAA0833179.1"/>
    </source>
</evidence>
<dbReference type="EMBL" id="CACSLK010027838">
    <property type="protein sequence ID" value="CAA0833179.1"/>
    <property type="molecule type" value="Genomic_DNA"/>
</dbReference>
<sequence>MTVSFHYGGTFYIEVQGSAYLGGETITFDYVDYTIVTLDDFKSIAESKGISKPLRGENEGAGEASNVNVDVREENEGADESEEHSSGNDDESDELFEWEYDMREDKLDDKLFDENVDVDAEWLGSHNAVNDTYSDENWNENEGLGDEQEVVYNEDLHSECIFDEENERVKFHVFNSIELFDPTFKMGMLFSSKTELRTTIHSRAIKCKRSVKITKNDSKYVHAKCLDNSCNWKLHAAKLGDDQAFQIIKYTPRHTCAETGKVKNITSTWLACKYASEFNDDPDRKIKGFRKSLVRELRVHVSNQQAYRCKLKAVAANQGCPTDQYTLLWDYCDELRRTNPGSTVVMGIDESSGENLFERMYICLSALKAEARLSSSYKL</sequence>
<feature type="region of interest" description="Disordered" evidence="1">
    <location>
        <begin position="52"/>
        <end position="94"/>
    </location>
</feature>
<gene>
    <name evidence="3" type="ORF">SHERM_28447</name>
</gene>
<feature type="domain" description="Transposase MuDR plant" evidence="2">
    <location>
        <begin position="183"/>
        <end position="247"/>
    </location>
</feature>
<dbReference type="Proteomes" id="UP001153555">
    <property type="component" value="Unassembled WGS sequence"/>
</dbReference>
<dbReference type="InterPro" id="IPR004332">
    <property type="entry name" value="Transposase_MuDR"/>
</dbReference>
<dbReference type="AlphaFoldDB" id="A0A9N7NFA5"/>
<dbReference type="OrthoDB" id="1743623at2759"/>
<dbReference type="PANTHER" id="PTHR31973">
    <property type="entry name" value="POLYPROTEIN, PUTATIVE-RELATED"/>
    <property type="match status" value="1"/>
</dbReference>
<evidence type="ECO:0000259" key="2">
    <source>
        <dbReference type="Pfam" id="PF03108"/>
    </source>
</evidence>
<feature type="compositionally biased region" description="Acidic residues" evidence="1">
    <location>
        <begin position="76"/>
        <end position="94"/>
    </location>
</feature>
<protein>
    <recommendedName>
        <fullName evidence="2">Transposase MuDR plant domain-containing protein</fullName>
    </recommendedName>
</protein>
<comment type="caution">
    <text evidence="3">The sequence shown here is derived from an EMBL/GenBank/DDBJ whole genome shotgun (WGS) entry which is preliminary data.</text>
</comment>
<accession>A0A9N7NFA5</accession>
<keyword evidence="4" id="KW-1185">Reference proteome</keyword>
<dbReference type="PANTHER" id="PTHR31973:SF191">
    <property type="entry name" value="OS05G0489400 PROTEIN"/>
    <property type="match status" value="1"/>
</dbReference>
<name>A0A9N7NFA5_STRHE</name>
<evidence type="ECO:0000313" key="4">
    <source>
        <dbReference type="Proteomes" id="UP001153555"/>
    </source>
</evidence>
<proteinExistence type="predicted"/>
<dbReference type="Pfam" id="PF03108">
    <property type="entry name" value="DBD_Tnp_Mut"/>
    <property type="match status" value="1"/>
</dbReference>
<organism evidence="3 4">
    <name type="scientific">Striga hermonthica</name>
    <name type="common">Purple witchweed</name>
    <name type="synonym">Buchnera hermonthica</name>
    <dbReference type="NCBI Taxonomy" id="68872"/>
    <lineage>
        <taxon>Eukaryota</taxon>
        <taxon>Viridiplantae</taxon>
        <taxon>Streptophyta</taxon>
        <taxon>Embryophyta</taxon>
        <taxon>Tracheophyta</taxon>
        <taxon>Spermatophyta</taxon>
        <taxon>Magnoliopsida</taxon>
        <taxon>eudicotyledons</taxon>
        <taxon>Gunneridae</taxon>
        <taxon>Pentapetalae</taxon>
        <taxon>asterids</taxon>
        <taxon>lamiids</taxon>
        <taxon>Lamiales</taxon>
        <taxon>Orobanchaceae</taxon>
        <taxon>Buchnereae</taxon>
        <taxon>Striga</taxon>
    </lineage>
</organism>